<gene>
    <name evidence="2" type="ORF">F3Y22_tig00110688pilonHSYRG00001</name>
</gene>
<evidence type="ECO:0000313" key="2">
    <source>
        <dbReference type="EMBL" id="KAE8695790.1"/>
    </source>
</evidence>
<dbReference type="AlphaFoldDB" id="A0A6A2ZV39"/>
<protein>
    <submittedName>
        <fullName evidence="2">FAD-binding and BBE domain-containing protein</fullName>
    </submittedName>
</protein>
<evidence type="ECO:0000256" key="1">
    <source>
        <dbReference type="SAM" id="MobiDB-lite"/>
    </source>
</evidence>
<feature type="compositionally biased region" description="Low complexity" evidence="1">
    <location>
        <begin position="291"/>
        <end position="301"/>
    </location>
</feature>
<name>A0A6A2ZV39_HIBSY</name>
<dbReference type="PANTHER" id="PTHR32448">
    <property type="entry name" value="OS08G0158400 PROTEIN"/>
    <property type="match status" value="1"/>
</dbReference>
<accession>A0A6A2ZV39</accession>
<comment type="caution">
    <text evidence="2">The sequence shown here is derived from an EMBL/GenBank/DDBJ whole genome shotgun (WGS) entry which is preliminary data.</text>
</comment>
<dbReference type="InterPro" id="IPR036318">
    <property type="entry name" value="FAD-bd_PCMH-like_sf"/>
</dbReference>
<dbReference type="Gene3D" id="3.40.462.20">
    <property type="match status" value="2"/>
</dbReference>
<dbReference type="Gene3D" id="3.30.465.10">
    <property type="match status" value="2"/>
</dbReference>
<keyword evidence="3" id="KW-1185">Reference proteome</keyword>
<dbReference type="Proteomes" id="UP000436088">
    <property type="component" value="Unassembled WGS sequence"/>
</dbReference>
<dbReference type="GO" id="GO:0050660">
    <property type="term" value="F:flavin adenine dinucleotide binding"/>
    <property type="evidence" value="ECO:0007669"/>
    <property type="project" value="InterPro"/>
</dbReference>
<dbReference type="InterPro" id="IPR016167">
    <property type="entry name" value="FAD-bd_PCMH_sub1"/>
</dbReference>
<dbReference type="EMBL" id="VEPZ02001074">
    <property type="protein sequence ID" value="KAE8695790.1"/>
    <property type="molecule type" value="Genomic_DNA"/>
</dbReference>
<proteinExistence type="predicted"/>
<evidence type="ECO:0000313" key="3">
    <source>
        <dbReference type="Proteomes" id="UP000436088"/>
    </source>
</evidence>
<dbReference type="InterPro" id="IPR016169">
    <property type="entry name" value="FAD-bd_PCMH_sub2"/>
</dbReference>
<feature type="region of interest" description="Disordered" evidence="1">
    <location>
        <begin position="281"/>
        <end position="323"/>
    </location>
</feature>
<reference evidence="2" key="1">
    <citation type="submission" date="2019-09" db="EMBL/GenBank/DDBJ databases">
        <title>Draft genome information of white flower Hibiscus syriacus.</title>
        <authorList>
            <person name="Kim Y.-M."/>
        </authorList>
    </citation>
    <scope>NUCLEOTIDE SEQUENCE [LARGE SCALE GENOMIC DNA]</scope>
    <source>
        <strain evidence="2">YM2019G1</strain>
    </source>
</reference>
<dbReference type="Gene3D" id="3.30.43.10">
    <property type="entry name" value="Uridine Diphospho-n-acetylenolpyruvylglucosamine Reductase, domain 2"/>
    <property type="match status" value="1"/>
</dbReference>
<dbReference type="SUPFAM" id="SSF56176">
    <property type="entry name" value="FAD-binding/transporter-associated domain-like"/>
    <property type="match status" value="1"/>
</dbReference>
<organism evidence="2 3">
    <name type="scientific">Hibiscus syriacus</name>
    <name type="common">Rose of Sharon</name>
    <dbReference type="NCBI Taxonomy" id="106335"/>
    <lineage>
        <taxon>Eukaryota</taxon>
        <taxon>Viridiplantae</taxon>
        <taxon>Streptophyta</taxon>
        <taxon>Embryophyta</taxon>
        <taxon>Tracheophyta</taxon>
        <taxon>Spermatophyta</taxon>
        <taxon>Magnoliopsida</taxon>
        <taxon>eudicotyledons</taxon>
        <taxon>Gunneridae</taxon>
        <taxon>Pentapetalae</taxon>
        <taxon>rosids</taxon>
        <taxon>malvids</taxon>
        <taxon>Malvales</taxon>
        <taxon>Malvaceae</taxon>
        <taxon>Malvoideae</taxon>
        <taxon>Hibiscus</taxon>
    </lineage>
</organism>
<feature type="compositionally biased region" description="Polar residues" evidence="1">
    <location>
        <begin position="310"/>
        <end position="323"/>
    </location>
</feature>
<sequence>MPYWFPAIPLSNLFTSRANNLRILSSATSRPVAIITALHPSHAQATVICAKRHDMFNLNSIDIDMKTKTAWIQAGATTGELYYRIAEQAKSMGSHLVFAPLLASVDILVEVAMGIHNRRSMGEDVFWAIRGGGTTSFGIILAWRVKLVRVPPKVTVFTVQRTLDQGATELAFRWQQVAPKLPKNLFVRLQSVPVNNGGNNKTIRAGDVVGSDDRHRTHNCTTEPLRWEDGRFRRETSFAHRGGNLFMAQYMVYWTQSDGGIHAAGRYVELSRGLYSAMAPYASGTPEKRSSTTGISTSAATKAERLISRSPRNTGLSISGTIS</sequence>